<evidence type="ECO:0000256" key="1">
    <source>
        <dbReference type="ARBA" id="ARBA00023002"/>
    </source>
</evidence>
<comment type="caution">
    <text evidence="4">The sequence shown here is derived from an EMBL/GenBank/DDBJ whole genome shotgun (WGS) entry which is preliminary data.</text>
</comment>
<organism evidence="4 5">
    <name type="scientific">Phytophthora rubi</name>
    <dbReference type="NCBI Taxonomy" id="129364"/>
    <lineage>
        <taxon>Eukaryota</taxon>
        <taxon>Sar</taxon>
        <taxon>Stramenopiles</taxon>
        <taxon>Oomycota</taxon>
        <taxon>Peronosporomycetes</taxon>
        <taxon>Peronosporales</taxon>
        <taxon>Peronosporaceae</taxon>
        <taxon>Phytophthora</taxon>
    </lineage>
</organism>
<protein>
    <recommendedName>
        <fullName evidence="2">FAD-binding FR-type domain-containing protein</fullName>
    </recommendedName>
</protein>
<evidence type="ECO:0000313" key="5">
    <source>
        <dbReference type="Proteomes" id="UP000429607"/>
    </source>
</evidence>
<dbReference type="EMBL" id="QXFU01005620">
    <property type="protein sequence ID" value="KAE8963671.1"/>
    <property type="molecule type" value="Genomic_DNA"/>
</dbReference>
<dbReference type="CDD" id="cd06186">
    <property type="entry name" value="NOX_Duox_like_FAD_NADP"/>
    <property type="match status" value="1"/>
</dbReference>
<keyword evidence="1" id="KW-0560">Oxidoreductase</keyword>
<sequence length="279" mass="31232">MPGNILQLQFPRVRKDTGESFNYAAGQYVFLCVPSISSLQWHPFTISSSPHELMVTFHIKALGDWTYKLQLMVAAVSGGDDVVAPFDILVDGPFGSLSIDIEDPNTYSHVVLFSGGIGMTPMRSIVNWLHHQVHHGGRSNVERVHFVWSVRDREMLQSLVIDEAHKTGEYKGESYFPNGIVQDRGGAFSSEIHLTRSERDVESADIDRHLHGRLHYGARPDIAATLRSIGEQAKQSGKKRVGVLVCGPSTMVRDVVDKSLSLSWEMKVRFDVHSEVFEF</sequence>
<dbReference type="InterPro" id="IPR013112">
    <property type="entry name" value="FAD-bd_8"/>
</dbReference>
<evidence type="ECO:0000259" key="2">
    <source>
        <dbReference type="PROSITE" id="PS51384"/>
    </source>
</evidence>
<evidence type="ECO:0000313" key="6">
    <source>
        <dbReference type="Proteomes" id="UP000435112"/>
    </source>
</evidence>
<dbReference type="Proteomes" id="UP000435112">
    <property type="component" value="Unassembled WGS sequence"/>
</dbReference>
<dbReference type="SUPFAM" id="SSF52343">
    <property type="entry name" value="Ferredoxin reductase-like, C-terminal NADP-linked domain"/>
    <property type="match status" value="1"/>
</dbReference>
<dbReference type="Proteomes" id="UP000429607">
    <property type="component" value="Unassembled WGS sequence"/>
</dbReference>
<dbReference type="InterPro" id="IPR039261">
    <property type="entry name" value="FNR_nucleotide-bd"/>
</dbReference>
<dbReference type="OrthoDB" id="167398at2759"/>
<dbReference type="Gene3D" id="2.40.30.10">
    <property type="entry name" value="Translation factors"/>
    <property type="match status" value="1"/>
</dbReference>
<reference evidence="5 6" key="1">
    <citation type="submission" date="2018-09" db="EMBL/GenBank/DDBJ databases">
        <title>Genomic investigation of the strawberry pathogen Phytophthora fragariae indicates pathogenicity is determined by transcriptional variation in three key races.</title>
        <authorList>
            <person name="Adams T.M."/>
            <person name="Armitage A.D."/>
            <person name="Sobczyk M.K."/>
            <person name="Bates H.J."/>
            <person name="Dunwell J.M."/>
            <person name="Nellist C.F."/>
            <person name="Harrison R.J."/>
        </authorList>
    </citation>
    <scope>NUCLEOTIDE SEQUENCE [LARGE SCALE GENOMIC DNA]</scope>
    <source>
        <strain evidence="4 5">SCRP249</strain>
        <strain evidence="3 6">SCRP324</strain>
    </source>
</reference>
<dbReference type="Pfam" id="PF08022">
    <property type="entry name" value="FAD_binding_8"/>
    <property type="match status" value="1"/>
</dbReference>
<dbReference type="GO" id="GO:0016491">
    <property type="term" value="F:oxidoreductase activity"/>
    <property type="evidence" value="ECO:0007669"/>
    <property type="project" value="UniProtKB-KW"/>
</dbReference>
<evidence type="ECO:0000313" key="4">
    <source>
        <dbReference type="EMBL" id="KAE8964158.1"/>
    </source>
</evidence>
<proteinExistence type="predicted"/>
<dbReference type="GO" id="GO:0005886">
    <property type="term" value="C:plasma membrane"/>
    <property type="evidence" value="ECO:0007669"/>
    <property type="project" value="TreeGrafter"/>
</dbReference>
<dbReference type="InterPro" id="IPR050369">
    <property type="entry name" value="RBOH/FRE"/>
</dbReference>
<dbReference type="SUPFAM" id="SSF63380">
    <property type="entry name" value="Riboflavin synthase domain-like"/>
    <property type="match status" value="1"/>
</dbReference>
<dbReference type="PANTHER" id="PTHR11972">
    <property type="entry name" value="NADPH OXIDASE"/>
    <property type="match status" value="1"/>
</dbReference>
<feature type="domain" description="FAD-binding FR-type" evidence="2">
    <location>
        <begin position="1"/>
        <end position="100"/>
    </location>
</feature>
<dbReference type="InterPro" id="IPR013121">
    <property type="entry name" value="Fe_red_NAD-bd_6"/>
</dbReference>
<dbReference type="InterPro" id="IPR017938">
    <property type="entry name" value="Riboflavin_synthase-like_b-brl"/>
</dbReference>
<evidence type="ECO:0000313" key="3">
    <source>
        <dbReference type="EMBL" id="KAE8963671.1"/>
    </source>
</evidence>
<dbReference type="Pfam" id="PF08030">
    <property type="entry name" value="NAD_binding_6"/>
    <property type="match status" value="1"/>
</dbReference>
<dbReference type="Gene3D" id="3.40.50.80">
    <property type="entry name" value="Nucleotide-binding domain of ferredoxin-NADP reductase (FNR) module"/>
    <property type="match status" value="1"/>
</dbReference>
<dbReference type="InterPro" id="IPR017927">
    <property type="entry name" value="FAD-bd_FR_type"/>
</dbReference>
<name>A0A6A3H5V4_9STRA</name>
<dbReference type="EMBL" id="QXFV01005642">
    <property type="protein sequence ID" value="KAE8964158.1"/>
    <property type="molecule type" value="Genomic_DNA"/>
</dbReference>
<gene>
    <name evidence="4" type="ORF">PR001_g29146</name>
    <name evidence="3" type="ORF">PR002_g29218</name>
</gene>
<accession>A0A6A3H5V4</accession>
<dbReference type="PANTHER" id="PTHR11972:SF55">
    <property type="entry name" value="FERRIC REDUCTASE"/>
    <property type="match status" value="1"/>
</dbReference>
<dbReference type="AlphaFoldDB" id="A0A6A3H5V4"/>
<dbReference type="PROSITE" id="PS51384">
    <property type="entry name" value="FAD_FR"/>
    <property type="match status" value="1"/>
</dbReference>